<dbReference type="RefSeq" id="WP_077315616.1">
    <property type="nucleotide sequence ID" value="NZ_AP024887.1"/>
</dbReference>
<organism evidence="2 3">
    <name type="scientific">Vibrio palustris</name>
    <dbReference type="NCBI Taxonomy" id="1918946"/>
    <lineage>
        <taxon>Bacteria</taxon>
        <taxon>Pseudomonadati</taxon>
        <taxon>Pseudomonadota</taxon>
        <taxon>Gammaproteobacteria</taxon>
        <taxon>Vibrionales</taxon>
        <taxon>Vibrionaceae</taxon>
        <taxon>Vibrio</taxon>
    </lineage>
</organism>
<evidence type="ECO:0000313" key="3">
    <source>
        <dbReference type="Proteomes" id="UP000189475"/>
    </source>
</evidence>
<dbReference type="STRING" id="1918946.VPAL9027_03254"/>
<name>A0A1R4B8I9_9VIBR</name>
<dbReference type="OrthoDB" id="6708408at2"/>
<feature type="signal peptide" evidence="1">
    <location>
        <begin position="1"/>
        <end position="18"/>
    </location>
</feature>
<evidence type="ECO:0008006" key="4">
    <source>
        <dbReference type="Google" id="ProtNLM"/>
    </source>
</evidence>
<reference evidence="2 3" key="1">
    <citation type="submission" date="2017-02" db="EMBL/GenBank/DDBJ databases">
        <authorList>
            <person name="Peterson S.W."/>
        </authorList>
    </citation>
    <scope>NUCLEOTIDE SEQUENCE [LARGE SCALE GENOMIC DNA]</scope>
    <source>
        <strain evidence="2 3">CECT 9027</strain>
    </source>
</reference>
<feature type="chain" id="PRO_5013023572" description="Outer membrane protein" evidence="1">
    <location>
        <begin position="19"/>
        <end position="219"/>
    </location>
</feature>
<gene>
    <name evidence="2" type="ORF">VPAL9027_03254</name>
</gene>
<evidence type="ECO:0000313" key="2">
    <source>
        <dbReference type="EMBL" id="SJL85224.1"/>
    </source>
</evidence>
<dbReference type="InterPro" id="IPR026387">
    <property type="entry name" value="OMP_w_GlyGly"/>
</dbReference>
<accession>A0A1R4B8I9</accession>
<dbReference type="NCBIfam" id="TIGR04219">
    <property type="entry name" value="OMP_w_GlyGly"/>
    <property type="match status" value="1"/>
</dbReference>
<keyword evidence="3" id="KW-1185">Reference proteome</keyword>
<sequence>MKILGCCLLFFTAFSLHAAEPFYSAQVGTQVWLGEIRGSGERSDPSNVPSLSFAFEHGFPLLPNLSLRYTNLAERDLAYDALSYTLYYRLIEKPFIGLDTGITLSRFRNGEYLGVDDRTYEFDDNSVSFYTYGEIGLPYLPLMLFGQVNASNYGSRALEYQDLSLGLKWLVPIQAGDLSLHTGYRNSHLELNELSLRETVNDPQTIKISGWFVGVAMTF</sequence>
<evidence type="ECO:0000256" key="1">
    <source>
        <dbReference type="SAM" id="SignalP"/>
    </source>
</evidence>
<proteinExistence type="predicted"/>
<dbReference type="Proteomes" id="UP000189475">
    <property type="component" value="Unassembled WGS sequence"/>
</dbReference>
<protein>
    <recommendedName>
        <fullName evidence="4">Outer membrane protein</fullName>
    </recommendedName>
</protein>
<keyword evidence="1" id="KW-0732">Signal</keyword>
<dbReference type="EMBL" id="FUFT01000011">
    <property type="protein sequence ID" value="SJL85224.1"/>
    <property type="molecule type" value="Genomic_DNA"/>
</dbReference>
<dbReference type="AlphaFoldDB" id="A0A1R4B8I9"/>